<organism evidence="1 2">
    <name type="scientific">Artomyces pyxidatus</name>
    <dbReference type="NCBI Taxonomy" id="48021"/>
    <lineage>
        <taxon>Eukaryota</taxon>
        <taxon>Fungi</taxon>
        <taxon>Dikarya</taxon>
        <taxon>Basidiomycota</taxon>
        <taxon>Agaricomycotina</taxon>
        <taxon>Agaricomycetes</taxon>
        <taxon>Russulales</taxon>
        <taxon>Auriscalpiaceae</taxon>
        <taxon>Artomyces</taxon>
    </lineage>
</organism>
<keyword evidence="2" id="KW-1185">Reference proteome</keyword>
<gene>
    <name evidence="1" type="ORF">BV25DRAFT_778750</name>
</gene>
<sequence>MSSRTSSSSSSAPGSPAGKAPVSPPSMTHAHSSDSSSSVKTSSPLNPGSHSQSPATTPTHRPTLSLPVTTPPTSTRARVHSFSALSSSSYAQPPHLAEGALTRVVSNPLPNNDSTTSLSTIVFGPPTSSFRNRSASGSRSRGVSPARGEERGASALTPTSTWWSRKIHPPRPWVESPKRKKTIPADQTEAYWHTRDRVAEAAASVLGTAAQVAHEALFVGVDLLRFAPVAGLELAGRTLLNIWEALEMVEMNRLACLRLTERCADILISVRQEIIDAGNTVSEELTSPIAKLNKSFEAVYIFLQKQAHRPFLKRYLKRDEILRSITSCDAGLSDALGMFGLSIQIRTLKIIQANEVRRQQETAAILDSIGHYHGLPALDDFPAIDDHPHSGPASPTPSDPAHVQRLLRSLRTQQNEQDRTRDLADLRQLMRAALQTNNDASMIEVLQVGRNEMPEAIKTLQRALEREVEREWSGDSEPELPVVQSQSVSAAPVWRPKGPSRSDTAVTASVTEADVSADSESSDRSSKRRAADTLDREFLESGIDALRRLSQGTELVLPSWTITRYEVDLEVKTGIGFFSDVYKGTWREHTVAIKVLAETTPRKLFVHEIGIWKKLSHPNVLELLGASSASGDPPWFLVSPFYSHGSLVTYLKGLSSTHSVDLLRMIHEVSKGMSYLHQKGVLHGDLKAANVLVDDSLHCVISDFGQSEMKSEVYRISRTPIPHGTLRWQAPELMMGTDVLTPEIDIYAFAICCVEILTKGALPWPLMDDEAVRRFVLVDNLRPSLPNTSLTKTSISDLIQQCWDRDPKMRPSFQKIARDIKKLRAELGTLSVETPRPPSILLQWAQQDPHHTRPSPDMIPQTLPDTSKDDIQVGSGTSTTVFDAPPKAATAISGQPSTGLQLHTNVNSQAEGSRQTVPAVYVRSRSPSIHTVTPDASISGDSMENSGYISPPPTDPVAADFVNERRYRLLLQHDYHTSLTLPLWTPVPVLPGAVGYLSKPDGSFVTLFSAFDPAKTSGGIADELPSLSGYGKVIQGSQRQDKRNAAQRSLDLIQNLLYRSRDSPPPQTVSRTQSFQLRAGHKVAYLYAETTMYRYLENLDVPKKWFQANIDHIMKLYGREHQLTKEDLFLVIGTLDAPDYAEFVSHSHPDGQVNFNIYNAAKVGQMWGGFSTTTIVEQSSSVLGGPVYRETMVGNSVSANKVSRVKSSSERWDTILLARLRFKPDVAEPTSL</sequence>
<reference evidence="1" key="2">
    <citation type="journal article" date="2022" name="New Phytol.">
        <title>Evolutionary transition to the ectomycorrhizal habit in the genomes of a hyperdiverse lineage of mushroom-forming fungi.</title>
        <authorList>
            <person name="Looney B."/>
            <person name="Miyauchi S."/>
            <person name="Morin E."/>
            <person name="Drula E."/>
            <person name="Courty P.E."/>
            <person name="Kohler A."/>
            <person name="Kuo A."/>
            <person name="LaButti K."/>
            <person name="Pangilinan J."/>
            <person name="Lipzen A."/>
            <person name="Riley R."/>
            <person name="Andreopoulos W."/>
            <person name="He G."/>
            <person name="Johnson J."/>
            <person name="Nolan M."/>
            <person name="Tritt A."/>
            <person name="Barry K.W."/>
            <person name="Grigoriev I.V."/>
            <person name="Nagy L.G."/>
            <person name="Hibbett D."/>
            <person name="Henrissat B."/>
            <person name="Matheny P.B."/>
            <person name="Labbe J."/>
            <person name="Martin F.M."/>
        </authorList>
    </citation>
    <scope>NUCLEOTIDE SEQUENCE</scope>
    <source>
        <strain evidence="1">HHB10654</strain>
    </source>
</reference>
<dbReference type="EMBL" id="MU277213">
    <property type="protein sequence ID" value="KAI0061347.1"/>
    <property type="molecule type" value="Genomic_DNA"/>
</dbReference>
<accession>A0ACB8SZ31</accession>
<protein>
    <submittedName>
        <fullName evidence="1">Uncharacterized protein</fullName>
    </submittedName>
</protein>
<reference evidence="1" key="1">
    <citation type="submission" date="2021-03" db="EMBL/GenBank/DDBJ databases">
        <authorList>
            <consortium name="DOE Joint Genome Institute"/>
            <person name="Ahrendt S."/>
            <person name="Looney B.P."/>
            <person name="Miyauchi S."/>
            <person name="Morin E."/>
            <person name="Drula E."/>
            <person name="Courty P.E."/>
            <person name="Chicoki N."/>
            <person name="Fauchery L."/>
            <person name="Kohler A."/>
            <person name="Kuo A."/>
            <person name="Labutti K."/>
            <person name="Pangilinan J."/>
            <person name="Lipzen A."/>
            <person name="Riley R."/>
            <person name="Andreopoulos W."/>
            <person name="He G."/>
            <person name="Johnson J."/>
            <person name="Barry K.W."/>
            <person name="Grigoriev I.V."/>
            <person name="Nagy L."/>
            <person name="Hibbett D."/>
            <person name="Henrissat B."/>
            <person name="Matheny P.B."/>
            <person name="Labbe J."/>
            <person name="Martin F."/>
        </authorList>
    </citation>
    <scope>NUCLEOTIDE SEQUENCE</scope>
    <source>
        <strain evidence="1">HHB10654</strain>
    </source>
</reference>
<comment type="caution">
    <text evidence="1">The sequence shown here is derived from an EMBL/GenBank/DDBJ whole genome shotgun (WGS) entry which is preliminary data.</text>
</comment>
<name>A0ACB8SZ31_9AGAM</name>
<evidence type="ECO:0000313" key="1">
    <source>
        <dbReference type="EMBL" id="KAI0061347.1"/>
    </source>
</evidence>
<proteinExistence type="predicted"/>
<evidence type="ECO:0000313" key="2">
    <source>
        <dbReference type="Proteomes" id="UP000814140"/>
    </source>
</evidence>
<dbReference type="Proteomes" id="UP000814140">
    <property type="component" value="Unassembled WGS sequence"/>
</dbReference>